<organism evidence="1 2">
    <name type="scientific">Brevundimonas nasdae</name>
    <dbReference type="NCBI Taxonomy" id="172043"/>
    <lineage>
        <taxon>Bacteria</taxon>
        <taxon>Pseudomonadati</taxon>
        <taxon>Pseudomonadota</taxon>
        <taxon>Alphaproteobacteria</taxon>
        <taxon>Caulobacterales</taxon>
        <taxon>Caulobacteraceae</taxon>
        <taxon>Brevundimonas</taxon>
    </lineage>
</organism>
<protein>
    <submittedName>
        <fullName evidence="1">ATP-binding protein</fullName>
    </submittedName>
</protein>
<evidence type="ECO:0000313" key="2">
    <source>
        <dbReference type="Proteomes" id="UP001302493"/>
    </source>
</evidence>
<keyword evidence="1" id="KW-0067">ATP-binding</keyword>
<keyword evidence="1" id="KW-0547">Nucleotide-binding</keyword>
<dbReference type="EMBL" id="CP119180">
    <property type="protein sequence ID" value="WOB79622.1"/>
    <property type="molecule type" value="Genomic_DNA"/>
</dbReference>
<sequence>MPSLNISDFSCLDTAYFDLAPVNVIIGPQGSGKSVTTKLFYFFSDILSNFTAAAERGESFEDYKKIVSRQFNLWFPPSAWGKGRSNITYYAGDFSVRMLRRTRQGRLTDEMAVTFSEWFTESYRRAGELFASSKPDDFAELESTQINAVLDRSFRVQSILSEQFQRDLGSDYISGQTFIPAGRAFFTSIGRLVAGFEQAGSLDPVTVKFARLFANVRDRNSRSAAGRIARLGPEYRERRSSYMEKFFGGEIRFEGEAEFIQTGDGRQVPFTSLSSGQQELLPMWSLIDYFSELDAARRAANSRPVRRRTEILYIEEPEAHLFPSAQSLLMEFLIGSVASERNQRTLIITTHSPYIMGTLNVFLKAGQLARRKRRNQDINEVVPRECWLTEGQLSVSAIESRSLRNLIDEDGLIDGTYLDGVSEKTSRDFSKLLQIESEI</sequence>
<proteinExistence type="predicted"/>
<evidence type="ECO:0000313" key="1">
    <source>
        <dbReference type="EMBL" id="WOB79622.1"/>
    </source>
</evidence>
<dbReference type="Proteomes" id="UP001302493">
    <property type="component" value="Chromosome"/>
</dbReference>
<gene>
    <name evidence="1" type="ORF">PZA08_05495</name>
</gene>
<keyword evidence="2" id="KW-1185">Reference proteome</keyword>
<name>A0ACD4VNT1_9CAUL</name>
<accession>A0ACD4VNT1</accession>
<reference evidence="1" key="1">
    <citation type="submission" date="2023-03" db="EMBL/GenBank/DDBJ databases">
        <title>Genome sequence of Brevundimonas nasdae SJTX8.</title>
        <authorList>
            <person name="Liang R."/>
        </authorList>
    </citation>
    <scope>NUCLEOTIDE SEQUENCE</scope>
    <source>
        <strain evidence="1">X8</strain>
    </source>
</reference>